<keyword evidence="4" id="KW-0808">Transferase</keyword>
<dbReference type="GO" id="GO:0003848">
    <property type="term" value="F:2-amino-4-hydroxy-6-hydroxymethyldihydropteridine diphosphokinase activity"/>
    <property type="evidence" value="ECO:0007669"/>
    <property type="project" value="UniProtKB-EC"/>
</dbReference>
<comment type="caution">
    <text evidence="10">The sequence shown here is derived from an EMBL/GenBank/DDBJ whole genome shotgun (WGS) entry which is preliminary data.</text>
</comment>
<evidence type="ECO:0000313" key="10">
    <source>
        <dbReference type="EMBL" id="KOO36555.1"/>
    </source>
</evidence>
<dbReference type="GO" id="GO:0016301">
    <property type="term" value="F:kinase activity"/>
    <property type="evidence" value="ECO:0007669"/>
    <property type="project" value="UniProtKB-KW"/>
</dbReference>
<dbReference type="PANTHER" id="PTHR43071:SF1">
    <property type="entry name" value="2-AMINO-4-HYDROXY-6-HYDROXYMETHYLDIHYDROPTERIDINE PYROPHOSPHOKINASE"/>
    <property type="match status" value="1"/>
</dbReference>
<dbReference type="NCBIfam" id="TIGR01498">
    <property type="entry name" value="folK"/>
    <property type="match status" value="1"/>
</dbReference>
<feature type="domain" description="7,8-dihydro-6-hydroxymethylpterin-pyrophosphokinase" evidence="9">
    <location>
        <begin position="89"/>
        <end position="100"/>
    </location>
</feature>
<accession>A0A0M0KCK3</accession>
<evidence type="ECO:0000256" key="7">
    <source>
        <dbReference type="ARBA" id="ARBA00022840"/>
    </source>
</evidence>
<dbReference type="PROSITE" id="PS00794">
    <property type="entry name" value="HPPK"/>
    <property type="match status" value="1"/>
</dbReference>
<evidence type="ECO:0000256" key="8">
    <source>
        <dbReference type="ARBA" id="ARBA00022909"/>
    </source>
</evidence>
<dbReference type="GeneID" id="87595619"/>
<keyword evidence="7" id="KW-0067">ATP-binding</keyword>
<dbReference type="InterPro" id="IPR000550">
    <property type="entry name" value="Hppk"/>
</dbReference>
<keyword evidence="8" id="KW-0289">Folate biosynthesis</keyword>
<evidence type="ECO:0000256" key="1">
    <source>
        <dbReference type="ARBA" id="ARBA00000198"/>
    </source>
</evidence>
<evidence type="ECO:0000256" key="6">
    <source>
        <dbReference type="ARBA" id="ARBA00022777"/>
    </source>
</evidence>
<reference evidence="10" key="1">
    <citation type="submission" date="2015-08" db="EMBL/GenBank/DDBJ databases">
        <title>Complete DNA Sequence of Pseudomonas syringae pv. actinidiae, the Causal Agent of Kiwifruit Canker Disease.</title>
        <authorList>
            <person name="Rikkerink E.H.A."/>
            <person name="Fineran P.C."/>
        </authorList>
    </citation>
    <scope>NUCLEOTIDE SEQUENCE</scope>
    <source>
        <strain evidence="10">DSM 13666</strain>
    </source>
</reference>
<accession>A0A4Y7WZM5</accession>
<evidence type="ECO:0000256" key="5">
    <source>
        <dbReference type="ARBA" id="ARBA00022741"/>
    </source>
</evidence>
<gene>
    <name evidence="10" type="ORF">AMD02_17590</name>
</gene>
<dbReference type="PATRIC" id="fig|136160.3.peg.4"/>
<dbReference type="GO" id="GO:0046656">
    <property type="term" value="P:folic acid biosynthetic process"/>
    <property type="evidence" value="ECO:0007669"/>
    <property type="project" value="UniProtKB-KW"/>
</dbReference>
<dbReference type="RefSeq" id="WP_010896279.1">
    <property type="nucleotide sequence ID" value="NZ_CP040441.1"/>
</dbReference>
<dbReference type="OMA" id="TLPHPKW"/>
<dbReference type="InterPro" id="IPR035907">
    <property type="entry name" value="Hppk_sf"/>
</dbReference>
<protein>
    <recommendedName>
        <fullName evidence="3">2-amino-4-hydroxy-6-hydroxymethyldihydropteridine diphosphokinase</fullName>
        <ecNumber evidence="3">2.7.6.3</ecNumber>
    </recommendedName>
</protein>
<dbReference type="EMBL" id="LILD01000009">
    <property type="protein sequence ID" value="KOO36555.1"/>
    <property type="molecule type" value="Genomic_DNA"/>
</dbReference>
<keyword evidence="5" id="KW-0547">Nucleotide-binding</keyword>
<evidence type="ECO:0000259" key="9">
    <source>
        <dbReference type="PROSITE" id="PS00794"/>
    </source>
</evidence>
<proteinExistence type="predicted"/>
<dbReference type="Pfam" id="PF01288">
    <property type="entry name" value="HPPK"/>
    <property type="match status" value="1"/>
</dbReference>
<dbReference type="Gene3D" id="3.30.70.560">
    <property type="entry name" value="7,8-Dihydro-6-hydroxymethylpterin-pyrophosphokinase HPPK"/>
    <property type="match status" value="1"/>
</dbReference>
<dbReference type="EC" id="2.7.6.3" evidence="3"/>
<keyword evidence="6 10" id="KW-0418">Kinase</keyword>
<dbReference type="PANTHER" id="PTHR43071">
    <property type="entry name" value="2-AMINO-4-HYDROXY-6-HYDROXYMETHYLDIHYDROPTERIDINE PYROPHOSPHOKINASE"/>
    <property type="match status" value="1"/>
</dbReference>
<sequence length="174" mass="20075">MEKQCYIALGSNIGDRSRFLEEAIQQLAEHDKVTVTCCSSIYETDPVGYTDQSPFLNMVVEVSTSLPVEQLLEVTQKIERYCGRERHIRWGPRTLDLDILLYDQENREMENLIIPHPRMWERAFVLIPLMELNPSIVAPSGKTIEQVVRELKDKEGVTLWKQETGASVYGRFES</sequence>
<evidence type="ECO:0000256" key="4">
    <source>
        <dbReference type="ARBA" id="ARBA00022679"/>
    </source>
</evidence>
<evidence type="ECO:0000256" key="2">
    <source>
        <dbReference type="ARBA" id="ARBA00005051"/>
    </source>
</evidence>
<organism evidence="10">
    <name type="scientific">Halalkalibacterium halodurans</name>
    <name type="common">Bacillus halodurans</name>
    <dbReference type="NCBI Taxonomy" id="86665"/>
    <lineage>
        <taxon>Bacteria</taxon>
        <taxon>Bacillati</taxon>
        <taxon>Bacillota</taxon>
        <taxon>Bacilli</taxon>
        <taxon>Bacillales</taxon>
        <taxon>Bacillaceae</taxon>
        <taxon>Halalkalibacterium (ex Joshi et al. 2022)</taxon>
    </lineage>
</organism>
<evidence type="ECO:0000256" key="3">
    <source>
        <dbReference type="ARBA" id="ARBA00013253"/>
    </source>
</evidence>
<comment type="pathway">
    <text evidence="2">Cofactor biosynthesis; tetrahydrofolate biosynthesis; 2-amino-4-hydroxy-6-hydroxymethyl-7,8-dihydropteridine diphosphate from 7,8-dihydroneopterin triphosphate: step 4/4.</text>
</comment>
<dbReference type="GO" id="GO:0005524">
    <property type="term" value="F:ATP binding"/>
    <property type="evidence" value="ECO:0007669"/>
    <property type="project" value="UniProtKB-KW"/>
</dbReference>
<dbReference type="CDD" id="cd00483">
    <property type="entry name" value="HPPK"/>
    <property type="match status" value="1"/>
</dbReference>
<dbReference type="AlphaFoldDB" id="A0A0M0KCK3"/>
<dbReference type="SUPFAM" id="SSF55083">
    <property type="entry name" value="6-hydroxymethyl-7,8-dihydropterin pyrophosphokinase, HPPK"/>
    <property type="match status" value="1"/>
</dbReference>
<comment type="catalytic activity">
    <reaction evidence="1">
        <text>6-hydroxymethyl-7,8-dihydropterin + ATP = (7,8-dihydropterin-6-yl)methyl diphosphate + AMP + H(+)</text>
        <dbReference type="Rhea" id="RHEA:11412"/>
        <dbReference type="ChEBI" id="CHEBI:15378"/>
        <dbReference type="ChEBI" id="CHEBI:30616"/>
        <dbReference type="ChEBI" id="CHEBI:44841"/>
        <dbReference type="ChEBI" id="CHEBI:72950"/>
        <dbReference type="ChEBI" id="CHEBI:456215"/>
        <dbReference type="EC" id="2.7.6.3"/>
    </reaction>
</comment>
<dbReference type="GO" id="GO:0046654">
    <property type="term" value="P:tetrahydrofolate biosynthetic process"/>
    <property type="evidence" value="ECO:0007669"/>
    <property type="project" value="UniProtKB-UniPathway"/>
</dbReference>
<name>A0A0M0KCK3_ALKHA</name>
<dbReference type="UniPathway" id="UPA00077">
    <property type="reaction ID" value="UER00155"/>
</dbReference>